<evidence type="ECO:0000313" key="3">
    <source>
        <dbReference type="EMBL" id="NMH82440.1"/>
    </source>
</evidence>
<sequence length="667" mass="63746">MSIMIPKPASYVLALLLGGVFPPQDEDEIGRLADAWVELVPMLKAAGIDPDEFAKQISANVSGSVGRKFIKFSHQLAEVQEGLAGGVLQQAAALHHLKAVIEEAKYGMLIEAIWTAFEIAWALSDPFTAPLWPSFFAKGAERIATMADKLSANIVRIGQFAHAAASEAVEEVLQDILAQVIVIAKGDKSGLDPSSIVASAGLGAAGGAFGAGGNMVMHKFAPKFAGSWKGASLNEGATEAFVGGVQVPMGGGTDDIGWGVANGHLSGAVTYGAEHFWHTADDVDVPKGPEKLAAAVPPPSGGAVAPWDGPNRPSDHESPPPYDGSRLPPYESSVVRSGPGSPPPGAAAPSGNAPASDLVTSPSAPVPPAASPSPSVGSSDGLPGFGAPPPAAGPGGGPAQSGATTASGVSPDPAAAGAPAPGSGPGAVTSGPPPVPASGPGSPGGEPAVAVPSGQPGGTGTNVAGALAGAPAPIAADALHGADTSASAAGDAPTATAGGPTGSSSSVANGVAPDAGAPTPVPSVPGGAIAAPVIGAPDSSPAAPLATSGPSAAPAPVGTAGSGVPAPAPQQESGPSGSVPPGRQASTAPEPGPVAGSSPAARLPDAVPGGSGLPPAQTGSVSGVTPVTGPPVSSDAVPAAGTTANVPAAGIPPAGTFAVVPVSYTQL</sequence>
<feature type="compositionally biased region" description="Low complexity" evidence="1">
    <location>
        <begin position="347"/>
        <end position="363"/>
    </location>
</feature>
<dbReference type="InterPro" id="IPR057746">
    <property type="entry name" value="CpnT-like_N"/>
</dbReference>
<name>A0ABX1RPY1_9PSEU</name>
<feature type="region of interest" description="Disordered" evidence="1">
    <location>
        <begin position="481"/>
        <end position="524"/>
    </location>
</feature>
<dbReference type="EMBL" id="JAAXKY010000236">
    <property type="protein sequence ID" value="NMH82440.1"/>
    <property type="molecule type" value="Genomic_DNA"/>
</dbReference>
<evidence type="ECO:0000256" key="1">
    <source>
        <dbReference type="SAM" id="MobiDB-lite"/>
    </source>
</evidence>
<keyword evidence="4" id="KW-1185">Reference proteome</keyword>
<feature type="compositionally biased region" description="Low complexity" evidence="1">
    <location>
        <begin position="481"/>
        <end position="506"/>
    </location>
</feature>
<evidence type="ECO:0000259" key="2">
    <source>
        <dbReference type="Pfam" id="PF25547"/>
    </source>
</evidence>
<feature type="domain" description="Outer membrane channel protein CpnT-like N-terminal" evidence="2">
    <location>
        <begin position="4"/>
        <end position="127"/>
    </location>
</feature>
<dbReference type="Pfam" id="PF25547">
    <property type="entry name" value="WXG100_2"/>
    <property type="match status" value="1"/>
</dbReference>
<organism evidence="3 4">
    <name type="scientific">Pseudonocardia xinjiangensis</name>
    <dbReference type="NCBI Taxonomy" id="75289"/>
    <lineage>
        <taxon>Bacteria</taxon>
        <taxon>Bacillati</taxon>
        <taxon>Actinomycetota</taxon>
        <taxon>Actinomycetes</taxon>
        <taxon>Pseudonocardiales</taxon>
        <taxon>Pseudonocardiaceae</taxon>
        <taxon>Pseudonocardia</taxon>
    </lineage>
</organism>
<dbReference type="Proteomes" id="UP001296706">
    <property type="component" value="Unassembled WGS sequence"/>
</dbReference>
<reference evidence="3 4" key="1">
    <citation type="submission" date="2020-04" db="EMBL/GenBank/DDBJ databases">
        <authorList>
            <person name="Klaysubun C."/>
            <person name="Duangmal K."/>
            <person name="Lipun K."/>
        </authorList>
    </citation>
    <scope>NUCLEOTIDE SEQUENCE [LARGE SCALE GENOMIC DNA]</scope>
    <source>
        <strain evidence="3 4">JCM 11839</strain>
    </source>
</reference>
<feature type="compositionally biased region" description="Low complexity" evidence="1">
    <location>
        <begin position="400"/>
        <end position="430"/>
    </location>
</feature>
<feature type="compositionally biased region" description="Low complexity" evidence="1">
    <location>
        <begin position="618"/>
        <end position="634"/>
    </location>
</feature>
<gene>
    <name evidence="3" type="ORF">HF577_35805</name>
</gene>
<proteinExistence type="predicted"/>
<feature type="non-terminal residue" evidence="3">
    <location>
        <position position="667"/>
    </location>
</feature>
<protein>
    <recommendedName>
        <fullName evidence="2">Outer membrane channel protein CpnT-like N-terminal domain-containing protein</fullName>
    </recommendedName>
</protein>
<accession>A0ABX1RPY1</accession>
<feature type="compositionally biased region" description="Low complexity" evidence="1">
    <location>
        <begin position="372"/>
        <end position="382"/>
    </location>
</feature>
<evidence type="ECO:0000313" key="4">
    <source>
        <dbReference type="Proteomes" id="UP001296706"/>
    </source>
</evidence>
<feature type="region of interest" description="Disordered" evidence="1">
    <location>
        <begin position="539"/>
        <end position="636"/>
    </location>
</feature>
<feature type="region of interest" description="Disordered" evidence="1">
    <location>
        <begin position="282"/>
        <end position="466"/>
    </location>
</feature>
<comment type="caution">
    <text evidence="3">The sequence shown here is derived from an EMBL/GenBank/DDBJ whole genome shotgun (WGS) entry which is preliminary data.</text>
</comment>